<name>X0UB36_9ZZZZ</name>
<accession>X0UB36</accession>
<dbReference type="AlphaFoldDB" id="X0UB36"/>
<gene>
    <name evidence="1" type="ORF">S01H1_32244</name>
</gene>
<organism evidence="1">
    <name type="scientific">marine sediment metagenome</name>
    <dbReference type="NCBI Taxonomy" id="412755"/>
    <lineage>
        <taxon>unclassified sequences</taxon>
        <taxon>metagenomes</taxon>
        <taxon>ecological metagenomes</taxon>
    </lineage>
</organism>
<sequence>MDNLQGWFEIIAQICLVATMVTAATKTTSANKYIDIVLKVVNALAGNVGKNKNADDKK</sequence>
<comment type="caution">
    <text evidence="1">The sequence shown here is derived from an EMBL/GenBank/DDBJ whole genome shotgun (WGS) entry which is preliminary data.</text>
</comment>
<evidence type="ECO:0000313" key="1">
    <source>
        <dbReference type="EMBL" id="GAF96536.1"/>
    </source>
</evidence>
<dbReference type="EMBL" id="BARS01019954">
    <property type="protein sequence ID" value="GAF96536.1"/>
    <property type="molecule type" value="Genomic_DNA"/>
</dbReference>
<reference evidence="1" key="1">
    <citation type="journal article" date="2014" name="Front. Microbiol.">
        <title>High frequency of phylogenetically diverse reductive dehalogenase-homologous genes in deep subseafloor sedimentary metagenomes.</title>
        <authorList>
            <person name="Kawai M."/>
            <person name="Futagami T."/>
            <person name="Toyoda A."/>
            <person name="Takaki Y."/>
            <person name="Nishi S."/>
            <person name="Hori S."/>
            <person name="Arai W."/>
            <person name="Tsubouchi T."/>
            <person name="Morono Y."/>
            <person name="Uchiyama I."/>
            <person name="Ito T."/>
            <person name="Fujiyama A."/>
            <person name="Inagaki F."/>
            <person name="Takami H."/>
        </authorList>
    </citation>
    <scope>NUCLEOTIDE SEQUENCE</scope>
    <source>
        <strain evidence="1">Expedition CK06-06</strain>
    </source>
</reference>
<proteinExistence type="predicted"/>
<protein>
    <submittedName>
        <fullName evidence="1">Uncharacterized protein</fullName>
    </submittedName>
</protein>